<comment type="caution">
    <text evidence="4">The sequence shown here is derived from an EMBL/GenBank/DDBJ whole genome shotgun (WGS) entry which is preliminary data.</text>
</comment>
<evidence type="ECO:0000313" key="5">
    <source>
        <dbReference type="Proteomes" id="UP001500571"/>
    </source>
</evidence>
<dbReference type="EMBL" id="BAAAPB010000001">
    <property type="protein sequence ID" value="GAA1948482.1"/>
    <property type="molecule type" value="Genomic_DNA"/>
</dbReference>
<dbReference type="CDD" id="cd04301">
    <property type="entry name" value="NAT_SF"/>
    <property type="match status" value="1"/>
</dbReference>
<accession>A0ABN2QAP2</accession>
<gene>
    <name evidence="4" type="ORF">GCM10009798_04570</name>
</gene>
<dbReference type="Gene3D" id="3.40.630.30">
    <property type="match status" value="1"/>
</dbReference>
<sequence length="212" mass="23316">MCRTDGYPRGWGALERPRRCATISAMTAAEATSWAVRRVRADEWRSAKKLRLDALRDPIAHLAFLERLDNALQQPDITWRARTEAGATGTHVGQFVAVDDRDMFIGSATAKIIAPGEADFLGEVRDVPRADIVAVYVTPEQRGGGVIQRLLSEAEGWLRENGVTQARLHVHEANVRAQQAYLKCGYADTGVRARLSEGVELEMIHPLADGSA</sequence>
<dbReference type="PANTHER" id="PTHR43420:SF44">
    <property type="entry name" value="ACETYLTRANSFERASE YPEA"/>
    <property type="match status" value="1"/>
</dbReference>
<keyword evidence="5" id="KW-1185">Reference proteome</keyword>
<keyword evidence="1" id="KW-0808">Transferase</keyword>
<dbReference type="InterPro" id="IPR050680">
    <property type="entry name" value="YpeA/RimI_acetyltransf"/>
</dbReference>
<dbReference type="InterPro" id="IPR016181">
    <property type="entry name" value="Acyl_CoA_acyltransferase"/>
</dbReference>
<evidence type="ECO:0000256" key="2">
    <source>
        <dbReference type="ARBA" id="ARBA00023315"/>
    </source>
</evidence>
<evidence type="ECO:0000313" key="4">
    <source>
        <dbReference type="EMBL" id="GAA1948482.1"/>
    </source>
</evidence>
<dbReference type="Proteomes" id="UP001500571">
    <property type="component" value="Unassembled WGS sequence"/>
</dbReference>
<dbReference type="PROSITE" id="PS51186">
    <property type="entry name" value="GNAT"/>
    <property type="match status" value="1"/>
</dbReference>
<keyword evidence="2" id="KW-0012">Acyltransferase</keyword>
<dbReference type="PANTHER" id="PTHR43420">
    <property type="entry name" value="ACETYLTRANSFERASE"/>
    <property type="match status" value="1"/>
</dbReference>
<evidence type="ECO:0000259" key="3">
    <source>
        <dbReference type="PROSITE" id="PS51186"/>
    </source>
</evidence>
<proteinExistence type="predicted"/>
<dbReference type="InterPro" id="IPR000182">
    <property type="entry name" value="GNAT_dom"/>
</dbReference>
<reference evidence="4 5" key="1">
    <citation type="journal article" date="2019" name="Int. J. Syst. Evol. Microbiol.">
        <title>The Global Catalogue of Microorganisms (GCM) 10K type strain sequencing project: providing services to taxonomists for standard genome sequencing and annotation.</title>
        <authorList>
            <consortium name="The Broad Institute Genomics Platform"/>
            <consortium name="The Broad Institute Genome Sequencing Center for Infectious Disease"/>
            <person name="Wu L."/>
            <person name="Ma J."/>
        </authorList>
    </citation>
    <scope>NUCLEOTIDE SEQUENCE [LARGE SCALE GENOMIC DNA]</scope>
    <source>
        <strain evidence="4 5">JCM 15309</strain>
    </source>
</reference>
<name>A0ABN2QAP2_9ACTN</name>
<dbReference type="SUPFAM" id="SSF55729">
    <property type="entry name" value="Acyl-CoA N-acyltransferases (Nat)"/>
    <property type="match status" value="1"/>
</dbReference>
<feature type="domain" description="N-acetyltransferase" evidence="3">
    <location>
        <begin position="34"/>
        <end position="208"/>
    </location>
</feature>
<evidence type="ECO:0000256" key="1">
    <source>
        <dbReference type="ARBA" id="ARBA00022679"/>
    </source>
</evidence>
<organism evidence="4 5">
    <name type="scientific">Nocardioides panacihumi</name>
    <dbReference type="NCBI Taxonomy" id="400774"/>
    <lineage>
        <taxon>Bacteria</taxon>
        <taxon>Bacillati</taxon>
        <taxon>Actinomycetota</taxon>
        <taxon>Actinomycetes</taxon>
        <taxon>Propionibacteriales</taxon>
        <taxon>Nocardioidaceae</taxon>
        <taxon>Nocardioides</taxon>
    </lineage>
</organism>
<dbReference type="Pfam" id="PF00583">
    <property type="entry name" value="Acetyltransf_1"/>
    <property type="match status" value="1"/>
</dbReference>
<protein>
    <submittedName>
        <fullName evidence="4">GNAT family N-acetyltransferase</fullName>
    </submittedName>
</protein>